<evidence type="ECO:0000256" key="18">
    <source>
        <dbReference type="ARBA" id="ARBA00031489"/>
    </source>
</evidence>
<dbReference type="GO" id="GO:0006449">
    <property type="term" value="P:regulation of translational termination"/>
    <property type="evidence" value="ECO:0007669"/>
    <property type="project" value="TreeGrafter"/>
</dbReference>
<name>A0A2U9BCC4_SCOMX</name>
<dbReference type="GO" id="GO:0005506">
    <property type="term" value="F:iron ion binding"/>
    <property type="evidence" value="ECO:0007669"/>
    <property type="project" value="InterPro"/>
</dbReference>
<dbReference type="PANTHER" id="PTHR12117">
    <property type="entry name" value="HISTONE ACETYLTRANSFERASE COMPLEX"/>
    <property type="match status" value="1"/>
</dbReference>
<dbReference type="STRING" id="52904.ENSSMAP00000001038"/>
<evidence type="ECO:0000256" key="2">
    <source>
        <dbReference type="ARBA" id="ARBA00004123"/>
    </source>
</evidence>
<feature type="compositionally biased region" description="Low complexity" evidence="21">
    <location>
        <begin position="645"/>
        <end position="673"/>
    </location>
</feature>
<keyword evidence="15" id="KW-0408">Iron</keyword>
<dbReference type="Pfam" id="PF16000">
    <property type="entry name" value="CARMIL_C"/>
    <property type="match status" value="1"/>
</dbReference>
<dbReference type="GO" id="GO:0005849">
    <property type="term" value="C:mRNA cleavage factor complex"/>
    <property type="evidence" value="ECO:0007669"/>
    <property type="project" value="InterPro"/>
</dbReference>
<comment type="subunit">
    <text evidence="6">Monomer.</text>
</comment>
<dbReference type="InterPro" id="IPR005123">
    <property type="entry name" value="Oxoglu/Fe-dep_dioxygenase_dom"/>
</dbReference>
<keyword evidence="16" id="KW-0539">Nucleus</keyword>
<evidence type="ECO:0000256" key="15">
    <source>
        <dbReference type="ARBA" id="ARBA00023004"/>
    </source>
</evidence>
<dbReference type="InterPro" id="IPR006620">
    <property type="entry name" value="Pro_4_hyd_alph"/>
</dbReference>
<dbReference type="InterPro" id="IPR039558">
    <property type="entry name" value="TPA1/OFD1_N"/>
</dbReference>
<evidence type="ECO:0000256" key="11">
    <source>
        <dbReference type="ARBA" id="ARBA00022884"/>
    </source>
</evidence>
<evidence type="ECO:0000256" key="9">
    <source>
        <dbReference type="ARBA" id="ARBA00022664"/>
    </source>
</evidence>
<feature type="compositionally biased region" description="Polar residues" evidence="21">
    <location>
        <begin position="1457"/>
        <end position="1467"/>
    </location>
</feature>
<dbReference type="GO" id="GO:0031543">
    <property type="term" value="F:peptidyl-proline dioxygenase activity"/>
    <property type="evidence" value="ECO:0007669"/>
    <property type="project" value="TreeGrafter"/>
</dbReference>
<gene>
    <name evidence="23" type="ORF">SMAX5B_012728</name>
</gene>
<dbReference type="GO" id="GO:0005737">
    <property type="term" value="C:cytoplasm"/>
    <property type="evidence" value="ECO:0007669"/>
    <property type="project" value="UniProtKB-SubCell"/>
</dbReference>
<feature type="compositionally biased region" description="Basic and acidic residues" evidence="21">
    <location>
        <begin position="172"/>
        <end position="199"/>
    </location>
</feature>
<dbReference type="GO" id="GO:0031124">
    <property type="term" value="P:mRNA 3'-end processing"/>
    <property type="evidence" value="ECO:0007669"/>
    <property type="project" value="InterPro"/>
</dbReference>
<dbReference type="FunFam" id="3.90.79.10:FF:000020">
    <property type="entry name" value="Pre-mRNA cleavage factor Im subunit 2"/>
    <property type="match status" value="1"/>
</dbReference>
<feature type="compositionally biased region" description="Low complexity" evidence="21">
    <location>
        <begin position="747"/>
        <end position="760"/>
    </location>
</feature>
<keyword evidence="14" id="KW-0560">Oxidoreductase</keyword>
<evidence type="ECO:0000256" key="21">
    <source>
        <dbReference type="SAM" id="MobiDB-lite"/>
    </source>
</evidence>
<feature type="compositionally biased region" description="Polar residues" evidence="21">
    <location>
        <begin position="767"/>
        <end position="788"/>
    </location>
</feature>
<evidence type="ECO:0000256" key="13">
    <source>
        <dbReference type="ARBA" id="ARBA00022964"/>
    </source>
</evidence>
<keyword evidence="8" id="KW-0963">Cytoplasm</keyword>
<evidence type="ECO:0000259" key="22">
    <source>
        <dbReference type="PROSITE" id="PS51471"/>
    </source>
</evidence>
<dbReference type="GO" id="GO:0031418">
    <property type="term" value="F:L-ascorbic acid binding"/>
    <property type="evidence" value="ECO:0007669"/>
    <property type="project" value="UniProtKB-KW"/>
</dbReference>
<comment type="cofactor">
    <cofactor evidence="1">
        <name>L-ascorbate</name>
        <dbReference type="ChEBI" id="CHEBI:38290"/>
    </cofactor>
</comment>
<evidence type="ECO:0000256" key="19">
    <source>
        <dbReference type="ARBA" id="ARBA00047444"/>
    </source>
</evidence>
<dbReference type="FunFam" id="2.60.120.620:FF:000010">
    <property type="entry name" value="Prolyl 3-hydroxylase OGFOD1 isoform 1"/>
    <property type="match status" value="1"/>
</dbReference>
<keyword evidence="24" id="KW-1185">Reference proteome</keyword>
<reference evidence="23 24" key="1">
    <citation type="submission" date="2017-12" db="EMBL/GenBank/DDBJ databases">
        <title>Integrating genomic resources of turbot (Scophthalmus maximus) in depth evaluation of genetic and physical mapping variation across individuals.</title>
        <authorList>
            <person name="Martinez P."/>
        </authorList>
    </citation>
    <scope>NUCLEOTIDE SEQUENCE [LARGE SCALE GENOMIC DNA]</scope>
</reference>
<evidence type="ECO:0000256" key="20">
    <source>
        <dbReference type="ARBA" id="ARBA00055047"/>
    </source>
</evidence>
<proteinExistence type="inferred from homology"/>
<protein>
    <recommendedName>
        <fullName evidence="7">Prolyl 3-hydroxylase OGFOD1</fullName>
    </recommendedName>
    <alternativeName>
        <fullName evidence="18">2-oxoglutarate and iron-dependent oxygenase domain-containing protein 1</fullName>
    </alternativeName>
    <alternativeName>
        <fullName evidence="17">uS12 prolyl 3-hydroxylase</fullName>
    </alternativeName>
</protein>
<evidence type="ECO:0000256" key="14">
    <source>
        <dbReference type="ARBA" id="ARBA00023002"/>
    </source>
</evidence>
<evidence type="ECO:0000313" key="24">
    <source>
        <dbReference type="Proteomes" id="UP000246464"/>
    </source>
</evidence>
<feature type="region of interest" description="Disordered" evidence="21">
    <location>
        <begin position="1431"/>
        <end position="1468"/>
    </location>
</feature>
<keyword evidence="12" id="KW-0847">Vitamin C</keyword>
<dbReference type="GO" id="GO:0003729">
    <property type="term" value="F:mRNA binding"/>
    <property type="evidence" value="ECO:0007669"/>
    <property type="project" value="InterPro"/>
</dbReference>
<dbReference type="Gene3D" id="3.90.79.10">
    <property type="entry name" value="Nucleoside Triphosphate Pyrophosphohydrolase"/>
    <property type="match status" value="1"/>
</dbReference>
<dbReference type="Pfam" id="PF13869">
    <property type="entry name" value="NUDIX_2"/>
    <property type="match status" value="1"/>
</dbReference>
<feature type="domain" description="Fe2OG dioxygenase" evidence="22">
    <location>
        <begin position="1191"/>
        <end position="1293"/>
    </location>
</feature>
<evidence type="ECO:0000256" key="7">
    <source>
        <dbReference type="ARBA" id="ARBA00016364"/>
    </source>
</evidence>
<feature type="compositionally biased region" description="Polar residues" evidence="21">
    <location>
        <begin position="674"/>
        <end position="683"/>
    </location>
</feature>
<sequence length="1556" mass="170426">MLDIRKMWARPRNGASATEPRQQRSTATACRVSPMELPLGGPALRHYTQSRPRPHRQKLNYRPSRPQETIIESEHEVLELMGRVDEGVEEFFTKRVLPTDILKKQDEESITVHEVAPASSVPCPPQTKTLRRKLGDFFTLKKRRGLKSETSHEGRPKKASIADFIRPLREVAKAEKEKDKDRVKELDKENEKEKPKEHPSAGTGESAVQETPVSGAPRQQLRVEAVPPRRALREGKSQSLILLSGSAAAAGSTNARNTAKKQFEGQHSFEQKLHLMLQRIGVSKPQPGETQNQEGEMKKAESEGTIIDSKPEPPISLSKPRTMSASSDTRHQIRPSVSAHESAGKPALLPKPVIKPGPPPTTSGRNTPENELAQIQEGETSTPTKLSPTAALSLPAAAALTSTTTPTVPTISDSIPDSTTFTISPSSTVTPSDTDICTDSVDTTTVATTPTNTTELDSKASEGSATITKLLTATIPTTLTSTTTPTEPTSTVSVTSTSSKSIPLSPSVTFYSTTITMPSITTLETISAPSNESSVSPASPTLSPKLALPNQNGILVSADAIPAGCGDAAISVNTTAYSPSTGISNMPSGLSTTTNSVTEASDGSTLVTSTCCVTSVSLVTETTSPPSNSNDTITATVSPDATVTASSAQISAAPPPTSSSSSTITTSSSPTPTDCMNSISASIITHPAIPSPTDIPIPSTSSSETTSTDTTSTTTTTLNHADTTSTTSSATTAAVSSRLSTDLDPANTNNVTTTPITPTISGLPVTDGSSATSHHLTSPAHSNDSSGQDNDRLTSTEEQSSEETAEKALDEELEMVQKSKQTEMNGIKGVVDGGKKNDKPEPLISEETRKEMQEESEKAEDDTMAEPPSEMSVVPPSRSSAGWPRGAVPFGNKYISGPAKPLTLERTINLYPLTNYTFGTKEPLYEKDSSVAARFQRMREEFDKMGMRRTVEGVLIVHEHRLPHVLLLQLGTTFFKLPGGELSPGEDEVEGLKRLMTEILGRQDGVKQDWVIDDCIGNWWRPNFEPPQYPYIPAHITKPKEHKKLFLVQLQEKGYFRAGTCERGLEHNRCSYRQKREDKKKTCSNDELAKSAVKEAWSRASRCSLGDLELDCHPFPHCVIKNFLGSDTFVENLQRELLGLNFHEKSNDLYKFKQSDDLRKRTEPHIAGLRAALFGPFRSWLGDVLGVKLEPTVDISCAKYEYTDVLLCHDDELEGRRVAFILYLVPPWQSSDGGTLDLYATDGNFQPQSISKSLVPSWNTLVLFEVSPVSFHQVSEVLSQDKCRLSLSGWFHGPSLERPPRHVEPPVPRSPHLPRDETLLLEWVNPIYLDISYQEQIQEEFEDSSEIQLKDFLKEEKFREVGEALRLSQIQWTRRGPPNKRCYEVASLDMPHDMPQCVSACWELLRSESFFLLLSNFTGLRLHYLCPADDDDDDDENKNEEKEKEEQQNTGDEDAPGSSTESPSANANRDKGLCQCEMISPTTDWQTEFGGFTSYVANEEDEELLTVYPEDNSLALVYRDKETLKFVKHVNHKSPSDSAGSSTCRAFYDFSFVYYE</sequence>
<dbReference type="Pfam" id="PF13661">
    <property type="entry name" value="2OG-FeII_Oxy_4"/>
    <property type="match status" value="1"/>
</dbReference>
<evidence type="ECO:0000256" key="5">
    <source>
        <dbReference type="ARBA" id="ARBA00009710"/>
    </source>
</evidence>
<dbReference type="CDD" id="cd18871">
    <property type="entry name" value="NUDIX_Cfim25_Nudt21"/>
    <property type="match status" value="1"/>
</dbReference>
<feature type="region of interest" description="Disordered" evidence="21">
    <location>
        <begin position="8"/>
        <end position="62"/>
    </location>
</feature>
<feature type="compositionally biased region" description="Polar residues" evidence="21">
    <location>
        <begin position="15"/>
        <end position="28"/>
    </location>
</feature>
<feature type="region of interest" description="Disordered" evidence="21">
    <location>
        <begin position="645"/>
        <end position="880"/>
    </location>
</feature>
<keyword evidence="11" id="KW-0694">RNA-binding</keyword>
<feature type="compositionally biased region" description="Basic and acidic residues" evidence="21">
    <location>
        <begin position="804"/>
        <end position="821"/>
    </location>
</feature>
<keyword evidence="10" id="KW-0479">Metal-binding</keyword>
<evidence type="ECO:0000256" key="1">
    <source>
        <dbReference type="ARBA" id="ARBA00001961"/>
    </source>
</evidence>
<keyword evidence="13" id="KW-0223">Dioxygenase</keyword>
<evidence type="ECO:0000256" key="17">
    <source>
        <dbReference type="ARBA" id="ARBA00029938"/>
    </source>
</evidence>
<feature type="compositionally biased region" description="Low complexity" evidence="21">
    <location>
        <begin position="696"/>
        <end position="740"/>
    </location>
</feature>
<evidence type="ECO:0000256" key="3">
    <source>
        <dbReference type="ARBA" id="ARBA00004496"/>
    </source>
</evidence>
<dbReference type="Proteomes" id="UP000246464">
    <property type="component" value="Chromosome 5"/>
</dbReference>
<dbReference type="InterPro" id="IPR016706">
    <property type="entry name" value="Cleav_polyA_spec_factor_su5"/>
</dbReference>
<feature type="region of interest" description="Disordered" evidence="21">
    <location>
        <begin position="172"/>
        <end position="232"/>
    </location>
</feature>
<feature type="compositionally biased region" description="Basic and acidic residues" evidence="21">
    <location>
        <begin position="833"/>
        <end position="856"/>
    </location>
</feature>
<comment type="function">
    <text evidence="20">Prolyl 3-hydroxylase that catalyzes 3-hydroxylation of 'Pro-62' of small ribosomal subunit uS12 (RPS23), thereby regulating protein translation termination efficiency. Involved in stress granule formation.</text>
</comment>
<feature type="compositionally biased region" description="Low complexity" evidence="21">
    <location>
        <begin position="866"/>
        <end position="880"/>
    </location>
</feature>
<feature type="region of interest" description="Disordered" evidence="21">
    <location>
        <begin position="281"/>
        <end position="368"/>
    </location>
</feature>
<accession>A0A2U9BCC4</accession>
<evidence type="ECO:0000256" key="12">
    <source>
        <dbReference type="ARBA" id="ARBA00022896"/>
    </source>
</evidence>
<dbReference type="Pfam" id="PF10637">
    <property type="entry name" value="Ofd1_CTDD"/>
    <property type="match status" value="1"/>
</dbReference>
<evidence type="ECO:0000256" key="4">
    <source>
        <dbReference type="ARBA" id="ARBA00007443"/>
    </source>
</evidence>
<dbReference type="SMART" id="SM00702">
    <property type="entry name" value="P4Hc"/>
    <property type="match status" value="1"/>
</dbReference>
<feature type="region of interest" description="Disordered" evidence="21">
    <location>
        <begin position="401"/>
        <end position="463"/>
    </location>
</feature>
<dbReference type="InterPro" id="IPR019601">
    <property type="entry name" value="Oxoglutarate/Fe-dep_Oase_C"/>
</dbReference>
<dbReference type="PANTHER" id="PTHR12117:SF0">
    <property type="entry name" value="PROLYL 3-HYDROXYLASE OGFOD1"/>
    <property type="match status" value="1"/>
</dbReference>
<evidence type="ECO:0000256" key="8">
    <source>
        <dbReference type="ARBA" id="ARBA00022490"/>
    </source>
</evidence>
<dbReference type="EMBL" id="CP026247">
    <property type="protein sequence ID" value="AWP01631.1"/>
    <property type="molecule type" value="Genomic_DNA"/>
</dbReference>
<organism evidence="23 24">
    <name type="scientific">Scophthalmus maximus</name>
    <name type="common">Turbot</name>
    <name type="synonym">Psetta maxima</name>
    <dbReference type="NCBI Taxonomy" id="52904"/>
    <lineage>
        <taxon>Eukaryota</taxon>
        <taxon>Metazoa</taxon>
        <taxon>Chordata</taxon>
        <taxon>Craniata</taxon>
        <taxon>Vertebrata</taxon>
        <taxon>Euteleostomi</taxon>
        <taxon>Actinopterygii</taxon>
        <taxon>Neopterygii</taxon>
        <taxon>Teleostei</taxon>
        <taxon>Neoteleostei</taxon>
        <taxon>Acanthomorphata</taxon>
        <taxon>Carangaria</taxon>
        <taxon>Pleuronectiformes</taxon>
        <taxon>Pleuronectoidei</taxon>
        <taxon>Scophthalmidae</taxon>
        <taxon>Scophthalmus</taxon>
    </lineage>
</organism>
<evidence type="ECO:0000313" key="23">
    <source>
        <dbReference type="EMBL" id="AWP01631.1"/>
    </source>
</evidence>
<dbReference type="PROSITE" id="PS51471">
    <property type="entry name" value="FE2OG_OXY"/>
    <property type="match status" value="1"/>
</dbReference>
<evidence type="ECO:0000256" key="16">
    <source>
        <dbReference type="ARBA" id="ARBA00023242"/>
    </source>
</evidence>
<comment type="similarity">
    <text evidence="5">Belongs to the Nudix hydrolase family. CPSF5 subfamily.</text>
</comment>
<dbReference type="InterPro" id="IPR031943">
    <property type="entry name" value="CARMIL_C"/>
</dbReference>
<dbReference type="Gene3D" id="2.60.120.620">
    <property type="entry name" value="q2cbj1_9rhob like domain"/>
    <property type="match status" value="2"/>
</dbReference>
<evidence type="ECO:0000256" key="10">
    <source>
        <dbReference type="ARBA" id="ARBA00022723"/>
    </source>
</evidence>
<feature type="region of interest" description="Disordered" evidence="21">
    <location>
        <begin position="478"/>
        <end position="500"/>
    </location>
</feature>
<comment type="subcellular location">
    <subcellularLocation>
        <location evidence="3">Cytoplasm</location>
    </subcellularLocation>
    <subcellularLocation>
        <location evidence="2">Nucleus</location>
    </subcellularLocation>
</comment>
<comment type="similarity">
    <text evidence="4">Belongs to the TPA1 family.</text>
</comment>
<keyword evidence="9" id="KW-0507">mRNA processing</keyword>
<comment type="catalytic activity">
    <reaction evidence="19">
        <text>[ribosomal protein uS12]-L-proline + 2-oxoglutarate + O2 = [ribosomal protein uS12]-(3S)-3-hydroxy-L-proline + succinate + CO2</text>
        <dbReference type="Rhea" id="RHEA:54156"/>
        <dbReference type="Rhea" id="RHEA-COMP:13816"/>
        <dbReference type="Rhea" id="RHEA-COMP:13818"/>
        <dbReference type="ChEBI" id="CHEBI:15379"/>
        <dbReference type="ChEBI" id="CHEBI:16526"/>
        <dbReference type="ChEBI" id="CHEBI:16810"/>
        <dbReference type="ChEBI" id="CHEBI:30031"/>
        <dbReference type="ChEBI" id="CHEBI:50342"/>
        <dbReference type="ChEBI" id="CHEBI:85428"/>
    </reaction>
</comment>
<dbReference type="InterPro" id="IPR051842">
    <property type="entry name" value="uS12_prolyl_hydroxylase"/>
</dbReference>
<evidence type="ECO:0000256" key="6">
    <source>
        <dbReference type="ARBA" id="ARBA00011245"/>
    </source>
</evidence>
<feature type="compositionally biased region" description="Low complexity" evidence="21">
    <location>
        <begin position="401"/>
        <end position="454"/>
    </location>
</feature>